<organism evidence="1 2">
    <name type="scientific">Shouchella clausii</name>
    <name type="common">Alkalihalobacillus clausii</name>
    <dbReference type="NCBI Taxonomy" id="79880"/>
    <lineage>
        <taxon>Bacteria</taxon>
        <taxon>Bacillati</taxon>
        <taxon>Bacillota</taxon>
        <taxon>Bacilli</taxon>
        <taxon>Bacillales</taxon>
        <taxon>Bacillaceae</taxon>
        <taxon>Shouchella</taxon>
    </lineage>
</organism>
<dbReference type="RefSeq" id="WP_095326425.1">
    <property type="nucleotide sequence ID" value="NZ_BOQQ01000001.1"/>
</dbReference>
<dbReference type="InterPro" id="IPR043519">
    <property type="entry name" value="NT_sf"/>
</dbReference>
<reference evidence="1 2" key="1">
    <citation type="submission" date="2017-07" db="EMBL/GenBank/DDBJ databases">
        <title>Isolation and whole genome analysis of endospore-forming bacteria from heroin.</title>
        <authorList>
            <person name="Kalinowski J."/>
            <person name="Ahrens B."/>
            <person name="Al-Dilaimi A."/>
            <person name="Winkler A."/>
            <person name="Wibberg D."/>
            <person name="Schleenbecker U."/>
            <person name="Ruckert C."/>
            <person name="Wolfel R."/>
            <person name="Grass G."/>
        </authorList>
    </citation>
    <scope>NUCLEOTIDE SEQUENCE [LARGE SCALE GENOMIC DNA]</scope>
    <source>
        <strain evidence="1 2">7539</strain>
    </source>
</reference>
<protein>
    <submittedName>
        <fullName evidence="1">Uncharacterized protein</fullName>
    </submittedName>
</protein>
<dbReference type="Gene3D" id="3.30.460.10">
    <property type="entry name" value="Beta Polymerase, domain 2"/>
    <property type="match status" value="1"/>
</dbReference>
<dbReference type="AlphaFoldDB" id="A0A268P0Q5"/>
<dbReference type="Proteomes" id="UP000216207">
    <property type="component" value="Unassembled WGS sequence"/>
</dbReference>
<accession>A0A268P0Q5</accession>
<sequence>MKVWKAKEIAHEWVWAYAEGKKWFKGAYFSGSAAEQADNSYLAPHSDLDIMVVTSFEEPPLKIGKFRYKGVLLEVSFIPEKALSSAEAVLSHYHIAHAFQNDTIIVDQEGFLKPLQKEVARHFCKEQWVKRRLADVRSKSERGLEQLHGEKPFHELVMNWLFPTGVVAHLFLVAALRNPTVRLRYLAAKDVLTSYQLEDVYEYLLHQLGCQHMDAKQAKRHLTALAHTFDMTVKLKKTAFFFSSDISLEARPLAVDGTEKLINEGHHREAIFWIIATFARCHLILAADCPTSHQAELGYFQEALADIGIANHADLLNKAAYTRSTMGTMCKAALNILERNPAIVCT</sequence>
<name>A0A268P0Q5_SHOCL</name>
<comment type="caution">
    <text evidence="1">The sequence shown here is derived from an EMBL/GenBank/DDBJ whole genome shotgun (WGS) entry which is preliminary data.</text>
</comment>
<proteinExistence type="predicted"/>
<evidence type="ECO:0000313" key="2">
    <source>
        <dbReference type="Proteomes" id="UP000216207"/>
    </source>
</evidence>
<dbReference type="EMBL" id="NPCC01000009">
    <property type="protein sequence ID" value="PAE89334.1"/>
    <property type="molecule type" value="Genomic_DNA"/>
</dbReference>
<evidence type="ECO:0000313" key="1">
    <source>
        <dbReference type="EMBL" id="PAE89334.1"/>
    </source>
</evidence>
<gene>
    <name evidence="1" type="ORF">CHH72_08570</name>
</gene>